<reference evidence="1" key="1">
    <citation type="submission" date="2023-07" db="EMBL/GenBank/DDBJ databases">
        <title>Black Yeasts Isolated from many extreme environments.</title>
        <authorList>
            <person name="Coleine C."/>
            <person name="Stajich J.E."/>
            <person name="Selbmann L."/>
        </authorList>
    </citation>
    <scope>NUCLEOTIDE SEQUENCE</scope>
    <source>
        <strain evidence="1">CCFEE 5714</strain>
    </source>
</reference>
<evidence type="ECO:0000313" key="1">
    <source>
        <dbReference type="EMBL" id="KAK3701897.1"/>
    </source>
</evidence>
<comment type="caution">
    <text evidence="1">The sequence shown here is derived from an EMBL/GenBank/DDBJ whole genome shotgun (WGS) entry which is preliminary data.</text>
</comment>
<accession>A0ACC3MRP6</accession>
<organism evidence="1 2">
    <name type="scientific">Vermiconidia calcicola</name>
    <dbReference type="NCBI Taxonomy" id="1690605"/>
    <lineage>
        <taxon>Eukaryota</taxon>
        <taxon>Fungi</taxon>
        <taxon>Dikarya</taxon>
        <taxon>Ascomycota</taxon>
        <taxon>Pezizomycotina</taxon>
        <taxon>Dothideomycetes</taxon>
        <taxon>Dothideomycetidae</taxon>
        <taxon>Mycosphaerellales</taxon>
        <taxon>Extremaceae</taxon>
        <taxon>Vermiconidia</taxon>
    </lineage>
</organism>
<proteinExistence type="predicted"/>
<protein>
    <submittedName>
        <fullName evidence="1">Uncharacterized protein</fullName>
    </submittedName>
</protein>
<dbReference type="Proteomes" id="UP001281147">
    <property type="component" value="Unassembled WGS sequence"/>
</dbReference>
<sequence length="210" mass="23214">MSNATSEDQKDFELPPRVETTPPPATKRRRRPGAGYRPEARRSEIPMKKGIELDWESDSALDSRSPGSELTVSLDTTPEKRPARTEKQRALSESAVRTGSETAVRTVADNPPQYGRILYDTLSGLVESQKSIVDCQKNIAASQESMVTAHEGLLQELEERFTEVNAVMHGRTPKRKGPVVKREGGGNSTGVVPEPAKSLYIFPQQGRERD</sequence>
<dbReference type="EMBL" id="JAUTXU010000167">
    <property type="protein sequence ID" value="KAK3701897.1"/>
    <property type="molecule type" value="Genomic_DNA"/>
</dbReference>
<gene>
    <name evidence="1" type="ORF">LTR37_015208</name>
</gene>
<name>A0ACC3MRP6_9PEZI</name>
<keyword evidence="2" id="KW-1185">Reference proteome</keyword>
<evidence type="ECO:0000313" key="2">
    <source>
        <dbReference type="Proteomes" id="UP001281147"/>
    </source>
</evidence>